<reference evidence="1 2" key="1">
    <citation type="submission" date="2018-12" db="EMBL/GenBank/DDBJ databases">
        <title>Genome Sequence of Candidatus Viridilinea halotolerans isolated from saline sulfide-rich spring.</title>
        <authorList>
            <person name="Grouzdev D.S."/>
            <person name="Burganskaya E.I."/>
            <person name="Krutkina M.S."/>
            <person name="Sukhacheva M.V."/>
            <person name="Gorlenko V.M."/>
        </authorList>
    </citation>
    <scope>NUCLEOTIDE SEQUENCE [LARGE SCALE GENOMIC DNA]</scope>
    <source>
        <strain evidence="1">Chok-6</strain>
    </source>
</reference>
<protein>
    <submittedName>
        <fullName evidence="1">Uncharacterized protein</fullName>
    </submittedName>
</protein>
<name>A0A426TU43_9CHLR</name>
<sequence length="148" mass="16820">MRHTSKHITLLITAIFIFLLFALFVSTVFRNANNKDIDTSPSSMRLMTIVDIPPGERLSSDVVRVYILKKFPLGVDKNVIVYELNIIGMGSDGFYCYENSIAHQSKLDCSVFTEPRVQGELYWSFSFIFTSNETLKDVEVTIEGKPLL</sequence>
<organism evidence="1 2">
    <name type="scientific">Candidatus Viridilinea halotolerans</name>
    <dbReference type="NCBI Taxonomy" id="2491704"/>
    <lineage>
        <taxon>Bacteria</taxon>
        <taxon>Bacillati</taxon>
        <taxon>Chloroflexota</taxon>
        <taxon>Chloroflexia</taxon>
        <taxon>Chloroflexales</taxon>
        <taxon>Chloroflexineae</taxon>
        <taxon>Oscillochloridaceae</taxon>
        <taxon>Candidatus Viridilinea</taxon>
    </lineage>
</organism>
<evidence type="ECO:0000313" key="1">
    <source>
        <dbReference type="EMBL" id="RRR68593.1"/>
    </source>
</evidence>
<dbReference type="EMBL" id="RSAS01000708">
    <property type="protein sequence ID" value="RRR68593.1"/>
    <property type="molecule type" value="Genomic_DNA"/>
</dbReference>
<gene>
    <name evidence="1" type="ORF">EI684_17430</name>
</gene>
<accession>A0A426TU43</accession>
<dbReference type="AlphaFoldDB" id="A0A426TU43"/>
<proteinExistence type="predicted"/>
<comment type="caution">
    <text evidence="1">The sequence shown here is derived from an EMBL/GenBank/DDBJ whole genome shotgun (WGS) entry which is preliminary data.</text>
</comment>
<evidence type="ECO:0000313" key="2">
    <source>
        <dbReference type="Proteomes" id="UP000280307"/>
    </source>
</evidence>
<dbReference type="Proteomes" id="UP000280307">
    <property type="component" value="Unassembled WGS sequence"/>
</dbReference>